<protein>
    <submittedName>
        <fullName evidence="1">DUF5131 family protein</fullName>
    </submittedName>
</protein>
<gene>
    <name evidence="1" type="ORF">D7Y13_24585</name>
</gene>
<proteinExistence type="predicted"/>
<comment type="caution">
    <text evidence="1">The sequence shown here is derived from an EMBL/GenBank/DDBJ whole genome shotgun (WGS) entry which is preliminary data.</text>
</comment>
<organism evidence="1 2">
    <name type="scientific">Corallococcus praedator</name>
    <dbReference type="NCBI Taxonomy" id="2316724"/>
    <lineage>
        <taxon>Bacteria</taxon>
        <taxon>Pseudomonadati</taxon>
        <taxon>Myxococcota</taxon>
        <taxon>Myxococcia</taxon>
        <taxon>Myxococcales</taxon>
        <taxon>Cystobacterineae</taxon>
        <taxon>Myxococcaceae</taxon>
        <taxon>Corallococcus</taxon>
    </lineage>
</organism>
<dbReference type="Pfam" id="PF07505">
    <property type="entry name" value="DUF5131"/>
    <property type="match status" value="1"/>
</dbReference>
<accession>A0ABX9QDF8</accession>
<name>A0ABX9QDF8_9BACT</name>
<dbReference type="Proteomes" id="UP000278907">
    <property type="component" value="Unassembled WGS sequence"/>
</dbReference>
<sequence>MGDTSIEWTDVVWNPTRGCSRVSPGCGGGTSGNRKGGCYAERMAIRLAGPGQPYEGLVKSTPAGPRWTGKVVLDAEMLAEPLRWRKPRRVFVNSMSDLFHESLHAKDIALVFAAMALARRHTFQVQESGVCRSPPGYRRGTRRRTPFTWCWTTSVPTAAMRWRCGTGYVQDVGSGFDSLYTTRPSTAVGSIRRR</sequence>
<keyword evidence="2" id="KW-1185">Reference proteome</keyword>
<reference evidence="1 2" key="1">
    <citation type="submission" date="2018-09" db="EMBL/GenBank/DDBJ databases">
        <authorList>
            <person name="Livingstone P.G."/>
            <person name="Whitworth D.E."/>
        </authorList>
    </citation>
    <scope>NUCLEOTIDE SEQUENCE [LARGE SCALE GENOMIC DNA]</scope>
    <source>
        <strain evidence="1 2">CA031B</strain>
    </source>
</reference>
<dbReference type="InterPro" id="IPR011101">
    <property type="entry name" value="DUF5131"/>
</dbReference>
<dbReference type="EMBL" id="RAWI01000210">
    <property type="protein sequence ID" value="RKI02451.1"/>
    <property type="molecule type" value="Genomic_DNA"/>
</dbReference>
<evidence type="ECO:0000313" key="1">
    <source>
        <dbReference type="EMBL" id="RKI02451.1"/>
    </source>
</evidence>
<evidence type="ECO:0000313" key="2">
    <source>
        <dbReference type="Proteomes" id="UP000278907"/>
    </source>
</evidence>